<reference evidence="2 3" key="1">
    <citation type="submission" date="2019-03" db="EMBL/GenBank/DDBJ databases">
        <title>First draft genome of Liparis tanakae, snailfish: a comprehensive survey of snailfish specific genes.</title>
        <authorList>
            <person name="Kim W."/>
            <person name="Song I."/>
            <person name="Jeong J.-H."/>
            <person name="Kim D."/>
            <person name="Kim S."/>
            <person name="Ryu S."/>
            <person name="Song J.Y."/>
            <person name="Lee S.K."/>
        </authorList>
    </citation>
    <scope>NUCLEOTIDE SEQUENCE [LARGE SCALE GENOMIC DNA]</scope>
    <source>
        <tissue evidence="2">Muscle</tissue>
    </source>
</reference>
<accession>A0A4Z2H8E2</accession>
<protein>
    <submittedName>
        <fullName evidence="2">Uncharacterized protein</fullName>
    </submittedName>
</protein>
<proteinExistence type="predicted"/>
<name>A0A4Z2H8E2_9TELE</name>
<dbReference type="Proteomes" id="UP000314294">
    <property type="component" value="Unassembled WGS sequence"/>
</dbReference>
<feature type="region of interest" description="Disordered" evidence="1">
    <location>
        <begin position="16"/>
        <end position="55"/>
    </location>
</feature>
<evidence type="ECO:0000313" key="2">
    <source>
        <dbReference type="EMBL" id="TNN62089.1"/>
    </source>
</evidence>
<comment type="caution">
    <text evidence="2">The sequence shown here is derived from an EMBL/GenBank/DDBJ whole genome shotgun (WGS) entry which is preliminary data.</text>
</comment>
<dbReference type="AlphaFoldDB" id="A0A4Z2H8E2"/>
<evidence type="ECO:0000313" key="3">
    <source>
        <dbReference type="Proteomes" id="UP000314294"/>
    </source>
</evidence>
<sequence length="144" mass="16080">MGPKFDGRFLKIKIQTARIKQEPSGSPAVPSPPFSPVDLNQSAPVQERRKQQRAAPSAAAEAVLYLRHPLREAIPHLAFSRILPAHPSRPLNRRLREHRSRPTLRKSNAVVGDEVGDAVVYLLHCSAGSVKEDRPPPPWSCYRK</sequence>
<organism evidence="2 3">
    <name type="scientific">Liparis tanakae</name>
    <name type="common">Tanaka's snailfish</name>
    <dbReference type="NCBI Taxonomy" id="230148"/>
    <lineage>
        <taxon>Eukaryota</taxon>
        <taxon>Metazoa</taxon>
        <taxon>Chordata</taxon>
        <taxon>Craniata</taxon>
        <taxon>Vertebrata</taxon>
        <taxon>Euteleostomi</taxon>
        <taxon>Actinopterygii</taxon>
        <taxon>Neopterygii</taxon>
        <taxon>Teleostei</taxon>
        <taxon>Neoteleostei</taxon>
        <taxon>Acanthomorphata</taxon>
        <taxon>Eupercaria</taxon>
        <taxon>Perciformes</taxon>
        <taxon>Cottioidei</taxon>
        <taxon>Cottales</taxon>
        <taxon>Liparidae</taxon>
        <taxon>Liparis</taxon>
    </lineage>
</organism>
<keyword evidence="3" id="KW-1185">Reference proteome</keyword>
<dbReference type="EMBL" id="SRLO01000301">
    <property type="protein sequence ID" value="TNN62089.1"/>
    <property type="molecule type" value="Genomic_DNA"/>
</dbReference>
<evidence type="ECO:0000256" key="1">
    <source>
        <dbReference type="SAM" id="MobiDB-lite"/>
    </source>
</evidence>
<gene>
    <name evidence="2" type="ORF">EYF80_027681</name>
</gene>